<dbReference type="GO" id="GO:0016020">
    <property type="term" value="C:membrane"/>
    <property type="evidence" value="ECO:0007669"/>
    <property type="project" value="UniProtKB-SubCell"/>
</dbReference>
<feature type="transmembrane region" description="Helical" evidence="6">
    <location>
        <begin position="185"/>
        <end position="204"/>
    </location>
</feature>
<gene>
    <name evidence="9" type="primary">LOC106772575</name>
</gene>
<dbReference type="RefSeq" id="XP_014514558.1">
    <property type="nucleotide sequence ID" value="XM_014659072.2"/>
</dbReference>
<evidence type="ECO:0000256" key="1">
    <source>
        <dbReference type="ARBA" id="ARBA00004141"/>
    </source>
</evidence>
<dbReference type="PANTHER" id="PTHR31218">
    <property type="entry name" value="WAT1-RELATED PROTEIN"/>
    <property type="match status" value="1"/>
</dbReference>
<organism evidence="8 9">
    <name type="scientific">Vigna radiata var. radiata</name>
    <name type="common">Mung bean</name>
    <name type="synonym">Phaseolus aureus</name>
    <dbReference type="NCBI Taxonomy" id="3916"/>
    <lineage>
        <taxon>Eukaryota</taxon>
        <taxon>Viridiplantae</taxon>
        <taxon>Streptophyta</taxon>
        <taxon>Embryophyta</taxon>
        <taxon>Tracheophyta</taxon>
        <taxon>Spermatophyta</taxon>
        <taxon>Magnoliopsida</taxon>
        <taxon>eudicotyledons</taxon>
        <taxon>Gunneridae</taxon>
        <taxon>Pentapetalae</taxon>
        <taxon>rosids</taxon>
        <taxon>fabids</taxon>
        <taxon>Fabales</taxon>
        <taxon>Fabaceae</taxon>
        <taxon>Papilionoideae</taxon>
        <taxon>50 kb inversion clade</taxon>
        <taxon>NPAAA clade</taxon>
        <taxon>indigoferoid/millettioid clade</taxon>
        <taxon>Phaseoleae</taxon>
        <taxon>Vigna</taxon>
    </lineage>
</organism>
<feature type="transmembrane region" description="Helical" evidence="6">
    <location>
        <begin position="216"/>
        <end position="237"/>
    </location>
</feature>
<feature type="transmembrane region" description="Helical" evidence="6">
    <location>
        <begin position="16"/>
        <end position="37"/>
    </location>
</feature>
<dbReference type="Pfam" id="PF00892">
    <property type="entry name" value="EamA"/>
    <property type="match status" value="2"/>
</dbReference>
<comment type="subcellular location">
    <subcellularLocation>
        <location evidence="1 6">Membrane</location>
        <topology evidence="1 6">Multi-pass membrane protein</topology>
    </subcellularLocation>
</comment>
<dbReference type="SUPFAM" id="SSF103481">
    <property type="entry name" value="Multidrug resistance efflux transporter EmrE"/>
    <property type="match status" value="2"/>
</dbReference>
<evidence type="ECO:0000256" key="3">
    <source>
        <dbReference type="ARBA" id="ARBA00022692"/>
    </source>
</evidence>
<evidence type="ECO:0000313" key="8">
    <source>
        <dbReference type="Proteomes" id="UP000087766"/>
    </source>
</evidence>
<feature type="transmembrane region" description="Helical" evidence="6">
    <location>
        <begin position="143"/>
        <end position="165"/>
    </location>
</feature>
<evidence type="ECO:0000256" key="5">
    <source>
        <dbReference type="ARBA" id="ARBA00023136"/>
    </source>
</evidence>
<dbReference type="GeneID" id="106772575"/>
<dbReference type="InterPro" id="IPR000620">
    <property type="entry name" value="EamA_dom"/>
</dbReference>
<dbReference type="OrthoDB" id="1728340at2759"/>
<feature type="transmembrane region" description="Helical" evidence="6">
    <location>
        <begin position="249"/>
        <end position="269"/>
    </location>
</feature>
<feature type="domain" description="EamA" evidence="7">
    <location>
        <begin position="19"/>
        <end position="156"/>
    </location>
</feature>
<dbReference type="InterPro" id="IPR030184">
    <property type="entry name" value="WAT1-related"/>
</dbReference>
<keyword evidence="4 6" id="KW-1133">Transmembrane helix</keyword>
<accession>A0A1S3V879</accession>
<dbReference type="InterPro" id="IPR037185">
    <property type="entry name" value="EmrE-like"/>
</dbReference>
<protein>
    <recommendedName>
        <fullName evidence="6">WAT1-related protein</fullName>
    </recommendedName>
</protein>
<feature type="domain" description="EamA" evidence="7">
    <location>
        <begin position="186"/>
        <end position="325"/>
    </location>
</feature>
<name>A0A1S3V879_VIGRR</name>
<evidence type="ECO:0000313" key="9">
    <source>
        <dbReference type="RefSeq" id="XP_014514558.1"/>
    </source>
</evidence>
<evidence type="ECO:0000256" key="4">
    <source>
        <dbReference type="ARBA" id="ARBA00022989"/>
    </source>
</evidence>
<feature type="transmembrane region" description="Helical" evidence="6">
    <location>
        <begin position="307"/>
        <end position="325"/>
    </location>
</feature>
<sequence length="380" mass="41800">MENQQKQNWFEKAKPLAAVVSMQFGYAIMDVLSKAALNKGMSNYVFVVYRQAVAFLVMAPLAWFFERRKAKPKMTLSIFIKILVLSLIEPVIDQNLYFLGMKYTTATFAVTITNMLPAITFIFAWILRLEQVNIRSIRSQAKVVGTVATVSGAMIMTLIKGPVLFGSHGGNDQSQHNGTSTQHTIIGFIMMTIGCFCWASFVILQAITLKSYPAALSLSAWICLMATIEGAAVALVMERGNPSVWSIKFDMKLLCAVYSGITCSGLAYYLQGVVMKSKGPVYVTAFSPLCMVIVAIMGYFLLAEQVFLGRMSGAIIVCLGLYFVVWGKSKDNYGPEDPNTQEPIEEMDNAKKENFTCCTHGVTTATNLGNGNTTPSEEQV</sequence>
<keyword evidence="3 6" id="KW-0812">Transmembrane</keyword>
<keyword evidence="8" id="KW-1185">Reference proteome</keyword>
<dbReference type="AlphaFoldDB" id="A0A1S3V879"/>
<proteinExistence type="inferred from homology"/>
<evidence type="ECO:0000256" key="6">
    <source>
        <dbReference type="RuleBase" id="RU363077"/>
    </source>
</evidence>
<dbReference type="KEGG" id="vra:106772575"/>
<feature type="transmembrane region" description="Helical" evidence="6">
    <location>
        <begin position="281"/>
        <end position="301"/>
    </location>
</feature>
<evidence type="ECO:0000259" key="7">
    <source>
        <dbReference type="Pfam" id="PF00892"/>
    </source>
</evidence>
<keyword evidence="5 6" id="KW-0472">Membrane</keyword>
<dbReference type="GO" id="GO:0022857">
    <property type="term" value="F:transmembrane transporter activity"/>
    <property type="evidence" value="ECO:0007669"/>
    <property type="project" value="InterPro"/>
</dbReference>
<reference evidence="8" key="1">
    <citation type="journal article" date="2014" name="Nat. Commun.">
        <title>Genome sequence of mungbean and insights into evolution within Vigna species.</title>
        <authorList>
            <person name="Kang Y.J."/>
            <person name="Kim S.K."/>
            <person name="Kim M.Y."/>
            <person name="Lestari P."/>
            <person name="Kim K.H."/>
            <person name="Ha B.K."/>
            <person name="Jun T.H."/>
            <person name="Hwang W.J."/>
            <person name="Lee T."/>
            <person name="Lee J."/>
            <person name="Shim S."/>
            <person name="Yoon M.Y."/>
            <person name="Jang Y.E."/>
            <person name="Han K.S."/>
            <person name="Taeprayoon P."/>
            <person name="Yoon N."/>
            <person name="Somta P."/>
            <person name="Tanya P."/>
            <person name="Kim K.S."/>
            <person name="Gwag J.G."/>
            <person name="Moon J.K."/>
            <person name="Lee Y.H."/>
            <person name="Park B.S."/>
            <person name="Bombarely A."/>
            <person name="Doyle J.J."/>
            <person name="Jackson S.A."/>
            <person name="Schafleitner R."/>
            <person name="Srinives P."/>
            <person name="Varshney R.K."/>
            <person name="Lee S.H."/>
        </authorList>
    </citation>
    <scope>NUCLEOTIDE SEQUENCE [LARGE SCALE GENOMIC DNA]</scope>
    <source>
        <strain evidence="8">cv. VC1973A</strain>
    </source>
</reference>
<comment type="similarity">
    <text evidence="2 6">Belongs to the drug/metabolite transporter (DMT) superfamily. Plant drug/metabolite exporter (P-DME) (TC 2.A.7.4) family.</text>
</comment>
<feature type="transmembrane region" description="Helical" evidence="6">
    <location>
        <begin position="74"/>
        <end position="92"/>
    </location>
</feature>
<feature type="transmembrane region" description="Helical" evidence="6">
    <location>
        <begin position="43"/>
        <end position="65"/>
    </location>
</feature>
<reference evidence="9" key="2">
    <citation type="submission" date="2025-08" db="UniProtKB">
        <authorList>
            <consortium name="RefSeq"/>
        </authorList>
    </citation>
    <scope>IDENTIFICATION</scope>
    <source>
        <tissue evidence="9">Leaf</tissue>
    </source>
</reference>
<feature type="transmembrane region" description="Helical" evidence="6">
    <location>
        <begin position="104"/>
        <end position="127"/>
    </location>
</feature>
<evidence type="ECO:0000256" key="2">
    <source>
        <dbReference type="ARBA" id="ARBA00007635"/>
    </source>
</evidence>
<dbReference type="Proteomes" id="UP000087766">
    <property type="component" value="Chromosome 8"/>
</dbReference>